<protein>
    <recommendedName>
        <fullName evidence="3">Peptidase A1 domain-containing protein</fullName>
    </recommendedName>
</protein>
<proteinExistence type="inferred from homology"/>
<gene>
    <name evidence="4" type="ORF">BS47DRAFT_1357390</name>
</gene>
<feature type="chain" id="PRO_5040272344" description="Peptidase A1 domain-containing protein" evidence="2">
    <location>
        <begin position="20"/>
        <end position="281"/>
    </location>
</feature>
<dbReference type="SUPFAM" id="SSF50630">
    <property type="entry name" value="Acid proteases"/>
    <property type="match status" value="1"/>
</dbReference>
<feature type="domain" description="Peptidase A1" evidence="3">
    <location>
        <begin position="1"/>
        <end position="281"/>
    </location>
</feature>
<dbReference type="Proteomes" id="UP000886523">
    <property type="component" value="Unassembled WGS sequence"/>
</dbReference>
<dbReference type="PANTHER" id="PTHR47966">
    <property type="entry name" value="BETA-SITE APP-CLEAVING ENZYME, ISOFORM A-RELATED"/>
    <property type="match status" value="1"/>
</dbReference>
<evidence type="ECO:0000259" key="3">
    <source>
        <dbReference type="PROSITE" id="PS51767"/>
    </source>
</evidence>
<dbReference type="Gene3D" id="2.40.70.10">
    <property type="entry name" value="Acid Proteases"/>
    <property type="match status" value="3"/>
</dbReference>
<dbReference type="GO" id="GO:0006508">
    <property type="term" value="P:proteolysis"/>
    <property type="evidence" value="ECO:0007669"/>
    <property type="project" value="InterPro"/>
</dbReference>
<dbReference type="AlphaFoldDB" id="A0A9P6BA58"/>
<dbReference type="InterPro" id="IPR033121">
    <property type="entry name" value="PEPTIDASE_A1"/>
</dbReference>
<dbReference type="InterPro" id="IPR034164">
    <property type="entry name" value="Pepsin-like_dom"/>
</dbReference>
<evidence type="ECO:0000313" key="5">
    <source>
        <dbReference type="Proteomes" id="UP000886523"/>
    </source>
</evidence>
<comment type="caution">
    <text evidence="4">The sequence shown here is derived from an EMBL/GenBank/DDBJ whole genome shotgun (WGS) entry which is preliminary data.</text>
</comment>
<dbReference type="InterPro" id="IPR021109">
    <property type="entry name" value="Peptidase_aspartic_dom_sf"/>
</dbReference>
<dbReference type="PROSITE" id="PS51767">
    <property type="entry name" value="PEPTIDASE_A1"/>
    <property type="match status" value="1"/>
</dbReference>
<organism evidence="4 5">
    <name type="scientific">Hydnum rufescens UP504</name>
    <dbReference type="NCBI Taxonomy" id="1448309"/>
    <lineage>
        <taxon>Eukaryota</taxon>
        <taxon>Fungi</taxon>
        <taxon>Dikarya</taxon>
        <taxon>Basidiomycota</taxon>
        <taxon>Agaricomycotina</taxon>
        <taxon>Agaricomycetes</taxon>
        <taxon>Cantharellales</taxon>
        <taxon>Hydnaceae</taxon>
        <taxon>Hydnum</taxon>
    </lineage>
</organism>
<evidence type="ECO:0000313" key="4">
    <source>
        <dbReference type="EMBL" id="KAF9520573.1"/>
    </source>
</evidence>
<dbReference type="PANTHER" id="PTHR47966:SF51">
    <property type="entry name" value="BETA-SITE APP-CLEAVING ENZYME, ISOFORM A-RELATED"/>
    <property type="match status" value="1"/>
</dbReference>
<evidence type="ECO:0000256" key="2">
    <source>
        <dbReference type="SAM" id="SignalP"/>
    </source>
</evidence>
<dbReference type="Pfam" id="PF00026">
    <property type="entry name" value="Asp"/>
    <property type="match status" value="2"/>
</dbReference>
<dbReference type="InterPro" id="IPR001461">
    <property type="entry name" value="Aspartic_peptidase_A1"/>
</dbReference>
<dbReference type="GO" id="GO:0004190">
    <property type="term" value="F:aspartic-type endopeptidase activity"/>
    <property type="evidence" value="ECO:0007669"/>
    <property type="project" value="InterPro"/>
</dbReference>
<dbReference type="CDD" id="cd05471">
    <property type="entry name" value="pepsin_like"/>
    <property type="match status" value="1"/>
</dbReference>
<feature type="signal peptide" evidence="2">
    <location>
        <begin position="1"/>
        <end position="19"/>
    </location>
</feature>
<sequence>MLLSMLFAGATVLPLFASASPVAPKGISIPISKPTPGSGPVANIPALRRQLAQLGAKYARTLGNFKKNTGTDHPLATAFKAPSGLSRRATGSDPLTDDSDKAWYGDIAIGTLPVTFKIIFDTASSTSTDLKKTFAFKYEDGSSASGELFTDTVSVAGLTATGQTLGSATNYSSSLRDSAADGVMGLAFPSISSYPCYAIFQQPDQPGQDSSLYSGSINWNPVTVQGYWQIALDAVSTGSSQPVTGISSIIDSGTTLIIGDSQSVAAFYAAISGSKDASKCG</sequence>
<reference evidence="4" key="1">
    <citation type="journal article" date="2020" name="Nat. Commun.">
        <title>Large-scale genome sequencing of mycorrhizal fungi provides insights into the early evolution of symbiotic traits.</title>
        <authorList>
            <person name="Miyauchi S."/>
            <person name="Kiss E."/>
            <person name="Kuo A."/>
            <person name="Drula E."/>
            <person name="Kohler A."/>
            <person name="Sanchez-Garcia M."/>
            <person name="Morin E."/>
            <person name="Andreopoulos B."/>
            <person name="Barry K.W."/>
            <person name="Bonito G."/>
            <person name="Buee M."/>
            <person name="Carver A."/>
            <person name="Chen C."/>
            <person name="Cichocki N."/>
            <person name="Clum A."/>
            <person name="Culley D."/>
            <person name="Crous P.W."/>
            <person name="Fauchery L."/>
            <person name="Girlanda M."/>
            <person name="Hayes R.D."/>
            <person name="Keri Z."/>
            <person name="LaButti K."/>
            <person name="Lipzen A."/>
            <person name="Lombard V."/>
            <person name="Magnuson J."/>
            <person name="Maillard F."/>
            <person name="Murat C."/>
            <person name="Nolan M."/>
            <person name="Ohm R.A."/>
            <person name="Pangilinan J."/>
            <person name="Pereira M.F."/>
            <person name="Perotto S."/>
            <person name="Peter M."/>
            <person name="Pfister S."/>
            <person name="Riley R."/>
            <person name="Sitrit Y."/>
            <person name="Stielow J.B."/>
            <person name="Szollosi G."/>
            <person name="Zifcakova L."/>
            <person name="Stursova M."/>
            <person name="Spatafora J.W."/>
            <person name="Tedersoo L."/>
            <person name="Vaario L.M."/>
            <person name="Yamada A."/>
            <person name="Yan M."/>
            <person name="Wang P."/>
            <person name="Xu J."/>
            <person name="Bruns T."/>
            <person name="Baldrian P."/>
            <person name="Vilgalys R."/>
            <person name="Dunand C."/>
            <person name="Henrissat B."/>
            <person name="Grigoriev I.V."/>
            <person name="Hibbett D."/>
            <person name="Nagy L.G."/>
            <person name="Martin F.M."/>
        </authorList>
    </citation>
    <scope>NUCLEOTIDE SEQUENCE</scope>
    <source>
        <strain evidence="4">UP504</strain>
    </source>
</reference>
<evidence type="ECO:0000256" key="1">
    <source>
        <dbReference type="ARBA" id="ARBA00007447"/>
    </source>
</evidence>
<name>A0A9P6BA58_9AGAM</name>
<dbReference type="EMBL" id="MU128911">
    <property type="protein sequence ID" value="KAF9520573.1"/>
    <property type="molecule type" value="Genomic_DNA"/>
</dbReference>
<dbReference type="OrthoDB" id="15189at2759"/>
<keyword evidence="2" id="KW-0732">Signal</keyword>
<accession>A0A9P6BA58</accession>
<keyword evidence="5" id="KW-1185">Reference proteome</keyword>
<comment type="similarity">
    <text evidence="1">Belongs to the peptidase A1 family.</text>
</comment>